<reference evidence="1" key="1">
    <citation type="submission" date="2021-02" db="EMBL/GenBank/DDBJ databases">
        <authorList>
            <person name="Cremers G."/>
            <person name="Picone N."/>
        </authorList>
    </citation>
    <scope>NUCLEOTIDE SEQUENCE</scope>
    <source>
        <strain evidence="1">PQ17</strain>
    </source>
</reference>
<name>A0A8J2BNK5_9BACT</name>
<protein>
    <submittedName>
        <fullName evidence="1">Uncharacterized protein</fullName>
    </submittedName>
</protein>
<evidence type="ECO:0000313" key="2">
    <source>
        <dbReference type="Proteomes" id="UP000663859"/>
    </source>
</evidence>
<keyword evidence="2" id="KW-1185">Reference proteome</keyword>
<dbReference type="EMBL" id="CAJNOB010000023">
    <property type="protein sequence ID" value="CAF0698903.1"/>
    <property type="molecule type" value="Genomic_DNA"/>
</dbReference>
<accession>A0A8J2BNK5</accession>
<organism evidence="1 2">
    <name type="scientific">Candidatus Methylacidithermus pantelleriae</name>
    <dbReference type="NCBI Taxonomy" id="2744239"/>
    <lineage>
        <taxon>Bacteria</taxon>
        <taxon>Pseudomonadati</taxon>
        <taxon>Verrucomicrobiota</taxon>
        <taxon>Methylacidiphilae</taxon>
        <taxon>Methylacidiphilales</taxon>
        <taxon>Methylacidiphilaceae</taxon>
        <taxon>Candidatus Methylacidithermus</taxon>
    </lineage>
</organism>
<evidence type="ECO:0000313" key="1">
    <source>
        <dbReference type="EMBL" id="CAF0698903.1"/>
    </source>
</evidence>
<dbReference type="AlphaFoldDB" id="A0A8J2BNK5"/>
<sequence>MAHPCIDLSCNWSRRLEDVTHFSGLTLYESTVLFEPPLFDINHREESLLQRGWGRELVCL</sequence>
<gene>
    <name evidence="1" type="ORF">MPNT_30056</name>
</gene>
<proteinExistence type="predicted"/>
<comment type="caution">
    <text evidence="1">The sequence shown here is derived from an EMBL/GenBank/DDBJ whole genome shotgun (WGS) entry which is preliminary data.</text>
</comment>
<dbReference type="RefSeq" id="WP_174582060.1">
    <property type="nucleotide sequence ID" value="NZ_CAJNOB010000023.1"/>
</dbReference>
<dbReference type="Proteomes" id="UP000663859">
    <property type="component" value="Unassembled WGS sequence"/>
</dbReference>